<sequence length="80" mass="10027">MIDEKYLNLILKYNLNKKFIEDPKKRTVKRFVEDYAKELKTIWIPLAMQICDFVPFVFEDFLREYAEVKKFERRMRKKMR</sequence>
<name>A0A8S5UEL0_9CAUD</name>
<organism evidence="1">
    <name type="scientific">Podoviridae sp. ctjVy23</name>
    <dbReference type="NCBI Taxonomy" id="2825271"/>
    <lineage>
        <taxon>Viruses</taxon>
        <taxon>Duplodnaviria</taxon>
        <taxon>Heunggongvirae</taxon>
        <taxon>Uroviricota</taxon>
        <taxon>Caudoviricetes</taxon>
    </lineage>
</organism>
<protein>
    <submittedName>
        <fullName evidence="1">Uncharacterized protein</fullName>
    </submittedName>
</protein>
<evidence type="ECO:0000313" key="1">
    <source>
        <dbReference type="EMBL" id="DAF92834.1"/>
    </source>
</evidence>
<reference evidence="1" key="1">
    <citation type="journal article" date="2021" name="Proc. Natl. Acad. Sci. U.S.A.">
        <title>A Catalog of Tens of Thousands of Viruses from Human Metagenomes Reveals Hidden Associations with Chronic Diseases.</title>
        <authorList>
            <person name="Tisza M.J."/>
            <person name="Buck C.B."/>
        </authorList>
    </citation>
    <scope>NUCLEOTIDE SEQUENCE</scope>
    <source>
        <strain evidence="1">CtjVy23</strain>
    </source>
</reference>
<accession>A0A8S5UEL0</accession>
<proteinExistence type="predicted"/>
<dbReference type="EMBL" id="BK016074">
    <property type="protein sequence ID" value="DAF92834.1"/>
    <property type="molecule type" value="Genomic_DNA"/>
</dbReference>